<evidence type="ECO:0000256" key="1">
    <source>
        <dbReference type="SAM" id="MobiDB-lite"/>
    </source>
</evidence>
<evidence type="ECO:0000313" key="3">
    <source>
        <dbReference type="Proteomes" id="UP001396334"/>
    </source>
</evidence>
<gene>
    <name evidence="2" type="ORF">V6N11_082089</name>
</gene>
<evidence type="ECO:0000313" key="2">
    <source>
        <dbReference type="EMBL" id="KAK8999951.1"/>
    </source>
</evidence>
<sequence>MHRLRTTHPLPERVFMLPCNSFARVLFGPRLEAASWTASFGEGMTQDCPDAAEALYFGGFPGAVISSTASSILDWRNRLIYDSHLQPVWAIVTTATLLHEENYLPMTRCVNRRLGQCFPRVSGPPLCRVLWLSQWMVPSYMTEVLASWLVMSDRYKVLVDFRFGFLVCERRRSDGSVELRGMVSLKYGCVYCLVEMDSRTDREKRLSETEEIRGAKDSQGKYRADQVTEEDTTGNRKRK</sequence>
<organism evidence="2 3">
    <name type="scientific">Hibiscus sabdariffa</name>
    <name type="common">roselle</name>
    <dbReference type="NCBI Taxonomy" id="183260"/>
    <lineage>
        <taxon>Eukaryota</taxon>
        <taxon>Viridiplantae</taxon>
        <taxon>Streptophyta</taxon>
        <taxon>Embryophyta</taxon>
        <taxon>Tracheophyta</taxon>
        <taxon>Spermatophyta</taxon>
        <taxon>Magnoliopsida</taxon>
        <taxon>eudicotyledons</taxon>
        <taxon>Gunneridae</taxon>
        <taxon>Pentapetalae</taxon>
        <taxon>rosids</taxon>
        <taxon>malvids</taxon>
        <taxon>Malvales</taxon>
        <taxon>Malvaceae</taxon>
        <taxon>Malvoideae</taxon>
        <taxon>Hibiscus</taxon>
    </lineage>
</organism>
<keyword evidence="3" id="KW-1185">Reference proteome</keyword>
<feature type="region of interest" description="Disordered" evidence="1">
    <location>
        <begin position="202"/>
        <end position="239"/>
    </location>
</feature>
<name>A0ABR2QGY3_9ROSI</name>
<dbReference type="EMBL" id="JBBPBN010000038">
    <property type="protein sequence ID" value="KAK8999951.1"/>
    <property type="molecule type" value="Genomic_DNA"/>
</dbReference>
<comment type="caution">
    <text evidence="2">The sequence shown here is derived from an EMBL/GenBank/DDBJ whole genome shotgun (WGS) entry which is preliminary data.</text>
</comment>
<dbReference type="Proteomes" id="UP001396334">
    <property type="component" value="Unassembled WGS sequence"/>
</dbReference>
<accession>A0ABR2QGY3</accession>
<protein>
    <submittedName>
        <fullName evidence="2">Uncharacterized protein</fullName>
    </submittedName>
</protein>
<feature type="compositionally biased region" description="Basic and acidic residues" evidence="1">
    <location>
        <begin position="202"/>
        <end position="226"/>
    </location>
</feature>
<proteinExistence type="predicted"/>
<reference evidence="2 3" key="1">
    <citation type="journal article" date="2024" name="G3 (Bethesda)">
        <title>Genome assembly of Hibiscus sabdariffa L. provides insights into metabolisms of medicinal natural products.</title>
        <authorList>
            <person name="Kim T."/>
        </authorList>
    </citation>
    <scope>NUCLEOTIDE SEQUENCE [LARGE SCALE GENOMIC DNA]</scope>
    <source>
        <strain evidence="2">TK-2024</strain>
        <tissue evidence="2">Old leaves</tissue>
    </source>
</reference>